<evidence type="ECO:0000313" key="2">
    <source>
        <dbReference type="EMBL" id="RLN15784.1"/>
    </source>
</evidence>
<comment type="caution">
    <text evidence="2">The sequence shown here is derived from an EMBL/GenBank/DDBJ whole genome shotgun (WGS) entry which is preliminary data.</text>
</comment>
<evidence type="ECO:0000256" key="1">
    <source>
        <dbReference type="SAM" id="MobiDB-lite"/>
    </source>
</evidence>
<organism evidence="2 3">
    <name type="scientific">Panicum miliaceum</name>
    <name type="common">Proso millet</name>
    <name type="synonym">Broomcorn millet</name>
    <dbReference type="NCBI Taxonomy" id="4540"/>
    <lineage>
        <taxon>Eukaryota</taxon>
        <taxon>Viridiplantae</taxon>
        <taxon>Streptophyta</taxon>
        <taxon>Embryophyta</taxon>
        <taxon>Tracheophyta</taxon>
        <taxon>Spermatophyta</taxon>
        <taxon>Magnoliopsida</taxon>
        <taxon>Liliopsida</taxon>
        <taxon>Poales</taxon>
        <taxon>Poaceae</taxon>
        <taxon>PACMAD clade</taxon>
        <taxon>Panicoideae</taxon>
        <taxon>Panicodae</taxon>
        <taxon>Paniceae</taxon>
        <taxon>Panicinae</taxon>
        <taxon>Panicum</taxon>
        <taxon>Panicum sect. Panicum</taxon>
    </lineage>
</organism>
<dbReference type="Proteomes" id="UP000275267">
    <property type="component" value="Unassembled WGS sequence"/>
</dbReference>
<dbReference type="AlphaFoldDB" id="A0A3L6S5A0"/>
<reference evidence="3" key="1">
    <citation type="journal article" date="2019" name="Nat. Commun.">
        <title>The genome of broomcorn millet.</title>
        <authorList>
            <person name="Zou C."/>
            <person name="Miki D."/>
            <person name="Li D."/>
            <person name="Tang Q."/>
            <person name="Xiao L."/>
            <person name="Rajput S."/>
            <person name="Deng P."/>
            <person name="Jia W."/>
            <person name="Huang R."/>
            <person name="Zhang M."/>
            <person name="Sun Y."/>
            <person name="Hu J."/>
            <person name="Fu X."/>
            <person name="Schnable P.S."/>
            <person name="Li F."/>
            <person name="Zhang H."/>
            <person name="Feng B."/>
            <person name="Zhu X."/>
            <person name="Liu R."/>
            <person name="Schnable J.C."/>
            <person name="Zhu J.-K."/>
            <person name="Zhang H."/>
        </authorList>
    </citation>
    <scope>NUCLEOTIDE SEQUENCE [LARGE SCALE GENOMIC DNA]</scope>
</reference>
<protein>
    <submittedName>
        <fullName evidence="2">Uncharacterized protein</fullName>
    </submittedName>
</protein>
<evidence type="ECO:0000313" key="3">
    <source>
        <dbReference type="Proteomes" id="UP000275267"/>
    </source>
</evidence>
<feature type="region of interest" description="Disordered" evidence="1">
    <location>
        <begin position="1"/>
        <end position="42"/>
    </location>
</feature>
<keyword evidence="3" id="KW-1185">Reference proteome</keyword>
<dbReference type="EMBL" id="PQIB02000005">
    <property type="protein sequence ID" value="RLN15784.1"/>
    <property type="molecule type" value="Genomic_DNA"/>
</dbReference>
<proteinExistence type="predicted"/>
<sequence>MVGQLNSAGCERECDRDRHGSRKAGRGRRSSSSERMLPEPSLNMCIPTPLVMRILEEWYSEKSADEHRFPA</sequence>
<name>A0A3L6S5A0_PANMI</name>
<gene>
    <name evidence="2" type="ORF">C2845_PM02G40060</name>
</gene>
<accession>A0A3L6S5A0</accession>
<feature type="compositionally biased region" description="Basic residues" evidence="1">
    <location>
        <begin position="19"/>
        <end position="29"/>
    </location>
</feature>